<feature type="transmembrane region" description="Helical" evidence="1">
    <location>
        <begin position="420"/>
        <end position="442"/>
    </location>
</feature>
<feature type="transmembrane region" description="Helical" evidence="1">
    <location>
        <begin position="330"/>
        <end position="352"/>
    </location>
</feature>
<keyword evidence="1" id="KW-0472">Membrane</keyword>
<dbReference type="Proteomes" id="UP000230611">
    <property type="component" value="Unassembled WGS sequence"/>
</dbReference>
<feature type="transmembrane region" description="Helical" evidence="1">
    <location>
        <begin position="448"/>
        <end position="468"/>
    </location>
</feature>
<keyword evidence="1" id="KW-0812">Transmembrane</keyword>
<name>A0A2M8AGE2_9BACT</name>
<gene>
    <name evidence="2" type="ORF">CO116_02020</name>
</gene>
<feature type="transmembrane region" description="Helical" evidence="1">
    <location>
        <begin position="358"/>
        <end position="379"/>
    </location>
</feature>
<evidence type="ECO:0000313" key="3">
    <source>
        <dbReference type="Proteomes" id="UP000230611"/>
    </source>
</evidence>
<dbReference type="EMBL" id="PFUO01000096">
    <property type="protein sequence ID" value="PJB16639.1"/>
    <property type="molecule type" value="Genomic_DNA"/>
</dbReference>
<feature type="transmembrane region" description="Helical" evidence="1">
    <location>
        <begin position="489"/>
        <end position="506"/>
    </location>
</feature>
<evidence type="ECO:0000256" key="1">
    <source>
        <dbReference type="SAM" id="Phobius"/>
    </source>
</evidence>
<protein>
    <submittedName>
        <fullName evidence="2">Uncharacterized protein</fullName>
    </submittedName>
</protein>
<organism evidence="2 3">
    <name type="scientific">Candidatus Falkowbacteria bacterium CG_4_9_14_3_um_filter_38_19</name>
    <dbReference type="NCBI Taxonomy" id="1974559"/>
    <lineage>
        <taxon>Bacteria</taxon>
        <taxon>Candidatus Falkowiibacteriota</taxon>
    </lineage>
</organism>
<proteinExistence type="predicted"/>
<dbReference type="AlphaFoldDB" id="A0A2M8AGE2"/>
<reference evidence="3" key="1">
    <citation type="submission" date="2017-09" db="EMBL/GenBank/DDBJ databases">
        <title>Depth-based differentiation of microbial function through sediment-hosted aquifers and enrichment of novel symbionts in the deep terrestrial subsurface.</title>
        <authorList>
            <person name="Probst A.J."/>
            <person name="Ladd B."/>
            <person name="Jarett J.K."/>
            <person name="Geller-Mcgrath D.E."/>
            <person name="Sieber C.M.K."/>
            <person name="Emerson J.B."/>
            <person name="Anantharaman K."/>
            <person name="Thomas B.C."/>
            <person name="Malmstrom R."/>
            <person name="Stieglmeier M."/>
            <person name="Klingl A."/>
            <person name="Woyke T."/>
            <person name="Ryan C.M."/>
            <person name="Banfield J.F."/>
        </authorList>
    </citation>
    <scope>NUCLEOTIDE SEQUENCE [LARGE SCALE GENOMIC DNA]</scope>
</reference>
<feature type="transmembrane region" description="Helical" evidence="1">
    <location>
        <begin position="512"/>
        <end position="534"/>
    </location>
</feature>
<comment type="caution">
    <text evidence="2">The sequence shown here is derived from an EMBL/GenBank/DDBJ whole genome shotgun (WGS) entry which is preliminary data.</text>
</comment>
<sequence>MADNPTISRKTANILTITDNAKKLLQIIYSEQNKADDKADLPKIKVSELISKMAFYYEKIRNSVDYKEEYLLRKNAIERILKRQLVIEAAVKEVKPEEIAKHLLVELIRAAYLPNDSLAETKIDEVALIINKYIKLRTLCFKQSGSASEEKSKTEKWILSLAASEIEEKLSSNLMVQKIISDLYQLLNNNIKFPEQYQKDKEIQIYLGIHSIYLKFDRDMLEFQLLKYFIADWPKGGDEQISKVANNLASLRQAIDRQINHPLSAQLGKIINQYTVFYTILNDVIAEDPVKTYENLKEDPKAFQQLIKKFCNRRYKAASGKLRRAAVRSIIYIFLTKMILVIILEIPVTLWFGEVLNYTSLGINVSFPPLLLFFIVLFTRVPGDANTARIIQGVEEIVYNEKQRQEPYQLRQQAKRSRGVNGVFGFLYAITFFLSFGLVVWFLDKIHFNFVSILIFLFFLTLVSFFGIRIRKVARELFVVEHKENIINLIIDFFFVPVVAVGKWLNEKFSRLNFFVFILDFIIEAPFKIFVEIVEDWTKYVKERKEEIM</sequence>
<accession>A0A2M8AGE2</accession>
<keyword evidence="1" id="KW-1133">Transmembrane helix</keyword>
<evidence type="ECO:0000313" key="2">
    <source>
        <dbReference type="EMBL" id="PJB16639.1"/>
    </source>
</evidence>